<reference evidence="2" key="1">
    <citation type="submission" date="2024-05" db="EMBL/GenBank/DDBJ databases">
        <title>WGS of Aeromonas isolates.</title>
        <authorList>
            <person name="Lee H."/>
        </authorList>
    </citation>
    <scope>NUCLEOTIDE SEQUENCE</scope>
    <source>
        <strain evidence="2">LP308</strain>
    </source>
</reference>
<feature type="compositionally biased region" description="Low complexity" evidence="1">
    <location>
        <begin position="7"/>
        <end position="25"/>
    </location>
</feature>
<gene>
    <name evidence="2" type="ORF">OB962_03410</name>
</gene>
<organism evidence="2 3">
    <name type="scientific">Aeromonas piscicola</name>
    <dbReference type="NCBI Taxonomy" id="600645"/>
    <lineage>
        <taxon>Bacteria</taxon>
        <taxon>Pseudomonadati</taxon>
        <taxon>Pseudomonadota</taxon>
        <taxon>Gammaproteobacteria</taxon>
        <taxon>Aeromonadales</taxon>
        <taxon>Aeromonadaceae</taxon>
        <taxon>Aeromonas</taxon>
    </lineage>
</organism>
<name>A0ABT7Q806_9GAMM</name>
<feature type="region of interest" description="Disordered" evidence="1">
    <location>
        <begin position="79"/>
        <end position="136"/>
    </location>
</feature>
<dbReference type="RefSeq" id="WP_290040919.1">
    <property type="nucleotide sequence ID" value="NZ_JAOPLU010000001.1"/>
</dbReference>
<feature type="region of interest" description="Disordered" evidence="1">
    <location>
        <begin position="1"/>
        <end position="50"/>
    </location>
</feature>
<evidence type="ECO:0000256" key="1">
    <source>
        <dbReference type="SAM" id="MobiDB-lite"/>
    </source>
</evidence>
<evidence type="ECO:0000313" key="3">
    <source>
        <dbReference type="Proteomes" id="UP001168109"/>
    </source>
</evidence>
<dbReference type="EMBL" id="JAOPLU010000001">
    <property type="protein sequence ID" value="MDM5130052.1"/>
    <property type="molecule type" value="Genomic_DNA"/>
</dbReference>
<feature type="compositionally biased region" description="Polar residues" evidence="1">
    <location>
        <begin position="125"/>
        <end position="136"/>
    </location>
</feature>
<comment type="caution">
    <text evidence="2">The sequence shown here is derived from an EMBL/GenBank/DDBJ whole genome shotgun (WGS) entry which is preliminary data.</text>
</comment>
<sequence length="187" mass="19154">MSTDVNSISSSSVSASYNSAASSASTQPVKPPHHHQKDGDGEKMMGDVKSALSSLGVNVDTSNADTKSALSSFMHTLMGTLRGTSGGKPDNDNDSDDQAGAVQAAAPQSDRDGNPVKQGLDSLISALSSGNSTDPALSKLQDQFNSIIGASSSQGGSKVSLQDFLTEFGNKLPQEPPTNGYMVDTTA</sequence>
<evidence type="ECO:0000313" key="2">
    <source>
        <dbReference type="EMBL" id="MDM5130052.1"/>
    </source>
</evidence>
<feature type="compositionally biased region" description="Basic and acidic residues" evidence="1">
    <location>
        <begin position="37"/>
        <end position="46"/>
    </location>
</feature>
<evidence type="ECO:0008006" key="4">
    <source>
        <dbReference type="Google" id="ProtNLM"/>
    </source>
</evidence>
<dbReference type="Proteomes" id="UP001168109">
    <property type="component" value="Unassembled WGS sequence"/>
</dbReference>
<keyword evidence="3" id="KW-1185">Reference proteome</keyword>
<proteinExistence type="predicted"/>
<protein>
    <recommendedName>
        <fullName evidence="4">Harpin HrpZ</fullName>
    </recommendedName>
</protein>
<accession>A0ABT7Q806</accession>